<dbReference type="GO" id="GO:0005524">
    <property type="term" value="F:ATP binding"/>
    <property type="evidence" value="ECO:0007669"/>
    <property type="project" value="UniProtKB-KW"/>
</dbReference>
<evidence type="ECO:0000256" key="2">
    <source>
        <dbReference type="ARBA" id="ARBA00022679"/>
    </source>
</evidence>
<dbReference type="InterPro" id="IPR011009">
    <property type="entry name" value="Kinase-like_dom_sf"/>
</dbReference>
<reference evidence="8 9" key="1">
    <citation type="submission" date="2022-03" db="EMBL/GenBank/DDBJ databases">
        <title>Genome data of Colletotrichum spp.</title>
        <authorList>
            <person name="Utami Y.D."/>
            <person name="Hiruma K."/>
        </authorList>
    </citation>
    <scope>NUCLEOTIDE SEQUENCE [LARGE SCALE GENOMIC DNA]</scope>
    <source>
        <strain evidence="8 9">MAFF 239500</strain>
    </source>
</reference>
<keyword evidence="4 8" id="KW-0418">Kinase</keyword>
<dbReference type="GO" id="GO:0004674">
    <property type="term" value="F:protein serine/threonine kinase activity"/>
    <property type="evidence" value="ECO:0007669"/>
    <property type="project" value="UniProtKB-KW"/>
</dbReference>
<dbReference type="SUPFAM" id="SSF56112">
    <property type="entry name" value="Protein kinase-like (PK-like)"/>
    <property type="match status" value="1"/>
</dbReference>
<keyword evidence="2" id="KW-0808">Transferase</keyword>
<dbReference type="AlphaFoldDB" id="A0AA37P503"/>
<comment type="caution">
    <text evidence="8">The sequence shown here is derived from an EMBL/GenBank/DDBJ whole genome shotgun (WGS) entry which is preliminary data.</text>
</comment>
<feature type="region of interest" description="Disordered" evidence="6">
    <location>
        <begin position="349"/>
        <end position="378"/>
    </location>
</feature>
<dbReference type="PANTHER" id="PTHR45646:SF11">
    <property type="entry name" value="SERINE_THREONINE-PROTEIN KINASE DOA"/>
    <property type="match status" value="1"/>
</dbReference>
<evidence type="ECO:0000256" key="6">
    <source>
        <dbReference type="SAM" id="MobiDB-lite"/>
    </source>
</evidence>
<keyword evidence="9" id="KW-1185">Reference proteome</keyword>
<keyword evidence="1" id="KW-0723">Serine/threonine-protein kinase</keyword>
<protein>
    <submittedName>
        <fullName evidence="8">Serine/threonine-protein kinase SRPK</fullName>
    </submittedName>
</protein>
<dbReference type="GO" id="GO:0043484">
    <property type="term" value="P:regulation of RNA splicing"/>
    <property type="evidence" value="ECO:0007669"/>
    <property type="project" value="TreeGrafter"/>
</dbReference>
<dbReference type="EMBL" id="BQXU01000005">
    <property type="protein sequence ID" value="GKT42531.1"/>
    <property type="molecule type" value="Genomic_DNA"/>
</dbReference>
<organism evidence="8 9">
    <name type="scientific">Colletotrichum spaethianum</name>
    <dbReference type="NCBI Taxonomy" id="700344"/>
    <lineage>
        <taxon>Eukaryota</taxon>
        <taxon>Fungi</taxon>
        <taxon>Dikarya</taxon>
        <taxon>Ascomycota</taxon>
        <taxon>Pezizomycotina</taxon>
        <taxon>Sordariomycetes</taxon>
        <taxon>Hypocreomycetidae</taxon>
        <taxon>Glomerellales</taxon>
        <taxon>Glomerellaceae</taxon>
        <taxon>Colletotrichum</taxon>
        <taxon>Colletotrichum spaethianum species complex</taxon>
    </lineage>
</organism>
<feature type="compositionally biased region" description="Acidic residues" evidence="6">
    <location>
        <begin position="361"/>
        <end position="378"/>
    </location>
</feature>
<dbReference type="PROSITE" id="PS50011">
    <property type="entry name" value="PROTEIN_KINASE_DOM"/>
    <property type="match status" value="1"/>
</dbReference>
<proteinExistence type="predicted"/>
<evidence type="ECO:0000256" key="1">
    <source>
        <dbReference type="ARBA" id="ARBA00022527"/>
    </source>
</evidence>
<dbReference type="InterPro" id="IPR000719">
    <property type="entry name" value="Prot_kinase_dom"/>
</dbReference>
<evidence type="ECO:0000256" key="5">
    <source>
        <dbReference type="ARBA" id="ARBA00022840"/>
    </source>
</evidence>
<keyword evidence="3" id="KW-0547">Nucleotide-binding</keyword>
<dbReference type="Gene3D" id="1.10.510.10">
    <property type="entry name" value="Transferase(Phosphotransferase) domain 1"/>
    <property type="match status" value="1"/>
</dbReference>
<evidence type="ECO:0000256" key="4">
    <source>
        <dbReference type="ARBA" id="ARBA00022777"/>
    </source>
</evidence>
<accession>A0AA37P503</accession>
<dbReference type="Proteomes" id="UP001055115">
    <property type="component" value="Unassembled WGS sequence"/>
</dbReference>
<feature type="compositionally biased region" description="Basic and acidic residues" evidence="6">
    <location>
        <begin position="350"/>
        <end position="360"/>
    </location>
</feature>
<evidence type="ECO:0000256" key="3">
    <source>
        <dbReference type="ARBA" id="ARBA00022741"/>
    </source>
</evidence>
<dbReference type="RefSeq" id="XP_049124881.1">
    <property type="nucleotide sequence ID" value="XM_049268924.1"/>
</dbReference>
<evidence type="ECO:0000313" key="9">
    <source>
        <dbReference type="Proteomes" id="UP001055115"/>
    </source>
</evidence>
<dbReference type="Pfam" id="PF00069">
    <property type="entry name" value="Pkinase"/>
    <property type="match status" value="2"/>
</dbReference>
<gene>
    <name evidence="8" type="ORF">ColSpa_02712</name>
</gene>
<dbReference type="InterPro" id="IPR051175">
    <property type="entry name" value="CLK_kinases"/>
</dbReference>
<dbReference type="GO" id="GO:0005634">
    <property type="term" value="C:nucleus"/>
    <property type="evidence" value="ECO:0007669"/>
    <property type="project" value="TreeGrafter"/>
</dbReference>
<dbReference type="GeneID" id="73323514"/>
<keyword evidence="5" id="KW-0067">ATP-binding</keyword>
<sequence length="453" mass="51087">MASPLPTPPPQDPTAEKHFRFHETGTPCEWAESYHPGGFHPVHFGDVFADRYEVIRKLGNGSFGTAWLAVDSLLRLPNGKNPKELPIHRFLATKAIGDSFSKYVVNAVDSFHHDGPNGRHLCLVLEPMGPSVSSILNAPHEIYDPLNPPVQRFAKEKSKRILRNVLSALHFLHGNGLVHGDLQSGNILFALQDLSAIGLEQLKQDESTSRIDCLRRIDGKVDTWAPNYLVVSQSLSEYIVPDPDDVIKLSDLGGAFFVDDPPTRVVTPMSLRAPELILDETFGIGVDIWSFGCLLFEFITGTPLSQLPQFGLSDEALMDEHLIQLTDIIQPLPENLMSKWPFSSKYYGSEGERLDARPRDFDEDDSVEEFDDQEDAEDMHDFDEDTVFDFDVQERKPPRRFDSLEKLISDNKPSDVDKTEGEIIISLLRSIFHYDPEKRPTAAELLEHAWFKN</sequence>
<evidence type="ECO:0000313" key="8">
    <source>
        <dbReference type="EMBL" id="GKT42531.1"/>
    </source>
</evidence>
<name>A0AA37P503_9PEZI</name>
<dbReference type="Gene3D" id="3.30.200.20">
    <property type="entry name" value="Phosphorylase Kinase, domain 1"/>
    <property type="match status" value="1"/>
</dbReference>
<evidence type="ECO:0000259" key="7">
    <source>
        <dbReference type="PROSITE" id="PS50011"/>
    </source>
</evidence>
<dbReference type="PANTHER" id="PTHR45646">
    <property type="entry name" value="SERINE/THREONINE-PROTEIN KINASE DOA-RELATED"/>
    <property type="match status" value="1"/>
</dbReference>
<feature type="domain" description="Protein kinase" evidence="7">
    <location>
        <begin position="52"/>
        <end position="451"/>
    </location>
</feature>